<protein>
    <submittedName>
        <fullName evidence="1">Uncharacterized protein</fullName>
    </submittedName>
</protein>
<evidence type="ECO:0000313" key="1">
    <source>
        <dbReference type="EMBL" id="MCV2885371.1"/>
    </source>
</evidence>
<dbReference type="RefSeq" id="WP_263712654.1">
    <property type="nucleotide sequence ID" value="NZ_JAOWKX010000005.1"/>
</dbReference>
<name>A0ABT3A9M1_9ALTE</name>
<accession>A0ABT3A9M1</accession>
<comment type="caution">
    <text evidence="1">The sequence shown here is derived from an EMBL/GenBank/DDBJ whole genome shotgun (WGS) entry which is preliminary data.</text>
</comment>
<proteinExistence type="predicted"/>
<dbReference type="EMBL" id="JAOWKX010000005">
    <property type="protein sequence ID" value="MCV2885371.1"/>
    <property type="molecule type" value="Genomic_DNA"/>
</dbReference>
<gene>
    <name evidence="1" type="ORF">OE749_11765</name>
</gene>
<evidence type="ECO:0000313" key="2">
    <source>
        <dbReference type="Proteomes" id="UP001652504"/>
    </source>
</evidence>
<sequence length="77" mass="8460">MQEGITQNPERLVNALVRYRSDLLTPGFIEEHGTLAVDSIFRVLSINAGEAPSVLAEIPGTPFTREIAIEHIEVMNA</sequence>
<dbReference type="Proteomes" id="UP001652504">
    <property type="component" value="Unassembled WGS sequence"/>
</dbReference>
<organism evidence="1 2">
    <name type="scientific">Fluctibacter corallii</name>
    <dbReference type="NCBI Taxonomy" id="2984329"/>
    <lineage>
        <taxon>Bacteria</taxon>
        <taxon>Pseudomonadati</taxon>
        <taxon>Pseudomonadota</taxon>
        <taxon>Gammaproteobacteria</taxon>
        <taxon>Alteromonadales</taxon>
        <taxon>Alteromonadaceae</taxon>
        <taxon>Fluctibacter</taxon>
    </lineage>
</organism>
<keyword evidence="2" id="KW-1185">Reference proteome</keyword>
<reference evidence="1 2" key="1">
    <citation type="submission" date="2022-10" db="EMBL/GenBank/DDBJ databases">
        <title>Aestuariibacter sp. AA17 isolated from Montipora capitata coral fragment.</title>
        <authorList>
            <person name="Emsley S.A."/>
            <person name="Pfannmuller K.M."/>
            <person name="Loughran R.M."/>
            <person name="Shlafstein M."/>
            <person name="Papke E."/>
            <person name="Saw J.H."/>
            <person name="Ushijima B."/>
            <person name="Videau P."/>
        </authorList>
    </citation>
    <scope>NUCLEOTIDE SEQUENCE [LARGE SCALE GENOMIC DNA]</scope>
    <source>
        <strain evidence="1 2">AA17</strain>
    </source>
</reference>